<keyword evidence="5 6" id="KW-0472">Membrane</keyword>
<comment type="subcellular location">
    <subcellularLocation>
        <location evidence="1">Cell membrane</location>
        <topology evidence="1">Multi-pass membrane protein</topology>
    </subcellularLocation>
</comment>
<dbReference type="EMBL" id="CP002207">
    <property type="protein sequence ID" value="ADP31471.1"/>
    <property type="molecule type" value="Genomic_DNA"/>
</dbReference>
<feature type="domain" description="ABC-2 type transporter transmembrane" evidence="7">
    <location>
        <begin position="19"/>
        <end position="392"/>
    </location>
</feature>
<dbReference type="InterPro" id="IPR013525">
    <property type="entry name" value="ABC2_TM"/>
</dbReference>
<feature type="transmembrane region" description="Helical" evidence="6">
    <location>
        <begin position="232"/>
        <end position="256"/>
    </location>
</feature>
<dbReference type="Proteomes" id="UP000006867">
    <property type="component" value="Chromosome"/>
</dbReference>
<evidence type="ECO:0000313" key="9">
    <source>
        <dbReference type="Proteomes" id="UP000006867"/>
    </source>
</evidence>
<evidence type="ECO:0000256" key="1">
    <source>
        <dbReference type="ARBA" id="ARBA00004651"/>
    </source>
</evidence>
<dbReference type="Pfam" id="PF12698">
    <property type="entry name" value="ABC2_membrane_3"/>
    <property type="match status" value="1"/>
</dbReference>
<dbReference type="PANTHER" id="PTHR30294">
    <property type="entry name" value="MEMBRANE COMPONENT OF ABC TRANSPORTER YHHJ-RELATED"/>
    <property type="match status" value="1"/>
</dbReference>
<sequence>MNKFFIMLFHTYKNKITAKSFIISTVISVLLVLFVTNLESIISMFQSDDDAKQEIAVIDETNELYPIFSKQLKAVDADSELDMKQTKKSEKEVSQQVKDEKLDGMFIIKRDKNGEISGTYKALTISDETAYNYLKQALTQTKTAVGTADLGVSQEKISSLYAPVSVDNVALQTGAKSEEELGQVMGLVYILLFMIYFAVIMYASMIAMEVATEKSSRVMEILISSMPPIQQMFAKLFGIALVGVTQLAIILSIGFASLKLGETGETTSSVSQFINVTDVPVSTIIYAVIFFLLGYFLYATMAAFLGSVVSRIEDVQQTITPMTLLVVAGFMIAMFGIRTPDAGFITATSFIPFFTPMIMFLRVGMLDIPFWQAALGIGITLLTIIILAVIGARIYKGGVLFYGNSSAFKAIKQALRLSKN</sequence>
<keyword evidence="3 6" id="KW-0812">Transmembrane</keyword>
<evidence type="ECO:0000256" key="2">
    <source>
        <dbReference type="ARBA" id="ARBA00022475"/>
    </source>
</evidence>
<accession>A0ABM5LUD2</accession>
<keyword evidence="2" id="KW-1003">Cell membrane</keyword>
<dbReference type="PANTHER" id="PTHR30294:SF29">
    <property type="entry name" value="MULTIDRUG ABC TRANSPORTER PERMEASE YBHS-RELATED"/>
    <property type="match status" value="1"/>
</dbReference>
<gene>
    <name evidence="8" type="ordered locus">BATR1942_02575</name>
</gene>
<evidence type="ECO:0000256" key="6">
    <source>
        <dbReference type="SAM" id="Phobius"/>
    </source>
</evidence>
<dbReference type="InterPro" id="IPR051449">
    <property type="entry name" value="ABC-2_transporter_component"/>
</dbReference>
<feature type="transmembrane region" description="Helical" evidence="6">
    <location>
        <begin position="21"/>
        <end position="42"/>
    </location>
</feature>
<reference evidence="8 9" key="1">
    <citation type="journal article" date="2011" name="Front. Microbiol.">
        <title>Genomic signatures of strain selection and enhancement in Bacillus atrophaeus var. globigii, a historical biowarfare simulant.</title>
        <authorList>
            <person name="Gibbons H.S."/>
            <person name="Broomall S.M."/>
            <person name="McNew L.A."/>
            <person name="Daligault H."/>
            <person name="Chapman C."/>
            <person name="Bruce D."/>
            <person name="Karavis M."/>
            <person name="Krepps M."/>
            <person name="McGregor P.A."/>
            <person name="Hong C."/>
            <person name="Park K.H."/>
            <person name="Akmal A."/>
            <person name="Feldman A."/>
            <person name="Lin J.S."/>
            <person name="Chang W.E."/>
            <person name="Higgs B.W."/>
            <person name="Demirev P."/>
            <person name="Lindquist J."/>
            <person name="Liem A."/>
            <person name="Fochler E."/>
            <person name="Read T.D."/>
            <person name="Tapia R."/>
            <person name="Johnson S."/>
            <person name="Bishop-Lilly K.A."/>
            <person name="Detter C."/>
            <person name="Han C."/>
            <person name="Sozhamannan S."/>
            <person name="Rosenzweig C.N."/>
            <person name="Skowronski E.W."/>
        </authorList>
    </citation>
    <scope>NUCLEOTIDE SEQUENCE [LARGE SCALE GENOMIC DNA]</scope>
    <source>
        <strain evidence="8 9">1942</strain>
    </source>
</reference>
<evidence type="ECO:0000256" key="4">
    <source>
        <dbReference type="ARBA" id="ARBA00022989"/>
    </source>
</evidence>
<name>A0ABM5LUD2_BACA1</name>
<evidence type="ECO:0000313" key="8">
    <source>
        <dbReference type="EMBL" id="ADP31471.1"/>
    </source>
</evidence>
<feature type="transmembrane region" description="Helical" evidence="6">
    <location>
        <begin position="373"/>
        <end position="395"/>
    </location>
</feature>
<keyword evidence="4 6" id="KW-1133">Transmembrane helix</keyword>
<keyword evidence="9" id="KW-1185">Reference proteome</keyword>
<organism evidence="8 9">
    <name type="scientific">Bacillus atrophaeus (strain 1942)</name>
    <dbReference type="NCBI Taxonomy" id="720555"/>
    <lineage>
        <taxon>Bacteria</taxon>
        <taxon>Bacillati</taxon>
        <taxon>Bacillota</taxon>
        <taxon>Bacilli</taxon>
        <taxon>Bacillales</taxon>
        <taxon>Bacillaceae</taxon>
        <taxon>Bacillus</taxon>
    </lineage>
</organism>
<evidence type="ECO:0000256" key="3">
    <source>
        <dbReference type="ARBA" id="ARBA00022692"/>
    </source>
</evidence>
<evidence type="ECO:0000256" key="5">
    <source>
        <dbReference type="ARBA" id="ARBA00023136"/>
    </source>
</evidence>
<feature type="transmembrane region" description="Helical" evidence="6">
    <location>
        <begin position="187"/>
        <end position="211"/>
    </location>
</feature>
<feature type="transmembrane region" description="Helical" evidence="6">
    <location>
        <begin position="343"/>
        <end position="361"/>
    </location>
</feature>
<dbReference type="RefSeq" id="WP_003327759.1">
    <property type="nucleotide sequence ID" value="NC_014639.1"/>
</dbReference>
<evidence type="ECO:0000259" key="7">
    <source>
        <dbReference type="Pfam" id="PF12698"/>
    </source>
</evidence>
<feature type="transmembrane region" description="Helical" evidence="6">
    <location>
        <begin position="318"/>
        <end position="337"/>
    </location>
</feature>
<feature type="transmembrane region" description="Helical" evidence="6">
    <location>
        <begin position="284"/>
        <end position="306"/>
    </location>
</feature>
<proteinExistence type="predicted"/>
<protein>
    <submittedName>
        <fullName evidence="8">Na+ exporter (ABC permease)</fullName>
    </submittedName>
</protein>